<comment type="similarity">
    <text evidence="1">Belongs to the universal stress protein A family.</text>
</comment>
<dbReference type="Pfam" id="PF00582">
    <property type="entry name" value="Usp"/>
    <property type="match status" value="1"/>
</dbReference>
<name>A0A2U1EWG1_9PSEU</name>
<keyword evidence="4" id="KW-1185">Reference proteome</keyword>
<dbReference type="InterPro" id="IPR006016">
    <property type="entry name" value="UspA"/>
</dbReference>
<feature type="domain" description="UspA" evidence="2">
    <location>
        <begin position="4"/>
        <end position="150"/>
    </location>
</feature>
<evidence type="ECO:0000259" key="2">
    <source>
        <dbReference type="Pfam" id="PF00582"/>
    </source>
</evidence>
<evidence type="ECO:0000256" key="1">
    <source>
        <dbReference type="ARBA" id="ARBA00008791"/>
    </source>
</evidence>
<dbReference type="SUPFAM" id="SSF52402">
    <property type="entry name" value="Adenine nucleotide alpha hydrolases-like"/>
    <property type="match status" value="1"/>
</dbReference>
<dbReference type="InterPro" id="IPR014729">
    <property type="entry name" value="Rossmann-like_a/b/a_fold"/>
</dbReference>
<sequence length="152" mass="15725">MGDYRLVAVGTDGSSSATAAVTRAGQIAADAGAKLLIVCAYERSRSGAGRDQAEAERVLGDEAYKVIGANPAEETLRDARDVARRAGADEVNTVAVEGDPVQAICDKVELHHADLVVVGNKGLASFAGRLLGSVPAEVSRRSPTDVLIVHTT</sequence>
<gene>
    <name evidence="3" type="ORF">C8D89_11855</name>
</gene>
<dbReference type="Gene3D" id="3.40.50.620">
    <property type="entry name" value="HUPs"/>
    <property type="match status" value="1"/>
</dbReference>
<proteinExistence type="inferred from homology"/>
<dbReference type="RefSeq" id="WP_116710678.1">
    <property type="nucleotide sequence ID" value="NZ_QEKW01000018.1"/>
</dbReference>
<accession>A0A2U1EWG1</accession>
<organism evidence="3 4">
    <name type="scientific">Actinomycetospora cinnamomea</name>
    <dbReference type="NCBI Taxonomy" id="663609"/>
    <lineage>
        <taxon>Bacteria</taxon>
        <taxon>Bacillati</taxon>
        <taxon>Actinomycetota</taxon>
        <taxon>Actinomycetes</taxon>
        <taxon>Pseudonocardiales</taxon>
        <taxon>Pseudonocardiaceae</taxon>
        <taxon>Actinomycetospora</taxon>
    </lineage>
</organism>
<comment type="caution">
    <text evidence="3">The sequence shown here is derived from an EMBL/GenBank/DDBJ whole genome shotgun (WGS) entry which is preliminary data.</text>
</comment>
<dbReference type="EMBL" id="QEKW01000018">
    <property type="protein sequence ID" value="PVZ04267.1"/>
    <property type="molecule type" value="Genomic_DNA"/>
</dbReference>
<evidence type="ECO:0000313" key="3">
    <source>
        <dbReference type="EMBL" id="PVZ04267.1"/>
    </source>
</evidence>
<evidence type="ECO:0000313" key="4">
    <source>
        <dbReference type="Proteomes" id="UP000245639"/>
    </source>
</evidence>
<dbReference type="PANTHER" id="PTHR46268:SF6">
    <property type="entry name" value="UNIVERSAL STRESS PROTEIN UP12"/>
    <property type="match status" value="1"/>
</dbReference>
<dbReference type="CDD" id="cd00293">
    <property type="entry name" value="USP-like"/>
    <property type="match status" value="1"/>
</dbReference>
<dbReference type="OrthoDB" id="3427787at2"/>
<reference evidence="3 4" key="1">
    <citation type="submission" date="2018-04" db="EMBL/GenBank/DDBJ databases">
        <title>Genomic Encyclopedia of Type Strains, Phase IV (KMG-IV): sequencing the most valuable type-strain genomes for metagenomic binning, comparative biology and taxonomic classification.</title>
        <authorList>
            <person name="Goeker M."/>
        </authorList>
    </citation>
    <scope>NUCLEOTIDE SEQUENCE [LARGE SCALE GENOMIC DNA]</scope>
    <source>
        <strain evidence="3 4">DSM 45771</strain>
    </source>
</reference>
<dbReference type="PANTHER" id="PTHR46268">
    <property type="entry name" value="STRESS RESPONSE PROTEIN NHAX"/>
    <property type="match status" value="1"/>
</dbReference>
<dbReference type="InterPro" id="IPR006015">
    <property type="entry name" value="Universal_stress_UspA"/>
</dbReference>
<dbReference type="Proteomes" id="UP000245639">
    <property type="component" value="Unassembled WGS sequence"/>
</dbReference>
<protein>
    <submittedName>
        <fullName evidence="3">Nucleotide-binding universal stress UspA family protein</fullName>
    </submittedName>
</protein>
<dbReference type="AlphaFoldDB" id="A0A2U1EWG1"/>
<dbReference type="PRINTS" id="PR01438">
    <property type="entry name" value="UNVRSLSTRESS"/>
</dbReference>